<sequence length="124" mass="14355">MKMMQRKIIKRASIFFITSVILSVFILIIVVIRIEDFNTPKGAIRKGDLKEYYWLKKVSVSQNTIRICIYNDYNGKLALDADFPLASFSDTTLNSVRIFEPCYLVLYNGEKIKPAKIYAGYLKE</sequence>
<protein>
    <submittedName>
        <fullName evidence="2">Uncharacterized protein</fullName>
    </submittedName>
</protein>
<comment type="caution">
    <text evidence="2">The sequence shown here is derived from an EMBL/GenBank/DDBJ whole genome shotgun (WGS) entry which is preliminary data.</text>
</comment>
<keyword evidence="1" id="KW-0472">Membrane</keyword>
<dbReference type="EMBL" id="PNGJ01000001">
    <property type="protein sequence ID" value="PMC25649.1"/>
    <property type="molecule type" value="Genomic_DNA"/>
</dbReference>
<dbReference type="AlphaFoldDB" id="A0A2N6QUF6"/>
<organism evidence="2 3">
    <name type="scientific">Hoylesella buccalis</name>
    <dbReference type="NCBI Taxonomy" id="28127"/>
    <lineage>
        <taxon>Bacteria</taxon>
        <taxon>Pseudomonadati</taxon>
        <taxon>Bacteroidota</taxon>
        <taxon>Bacteroidia</taxon>
        <taxon>Bacteroidales</taxon>
        <taxon>Prevotellaceae</taxon>
        <taxon>Hoylesella</taxon>
    </lineage>
</organism>
<proteinExistence type="predicted"/>
<accession>A0A2N6QUF6</accession>
<evidence type="ECO:0000313" key="3">
    <source>
        <dbReference type="Proteomes" id="UP000235564"/>
    </source>
</evidence>
<evidence type="ECO:0000313" key="2">
    <source>
        <dbReference type="EMBL" id="PMC25649.1"/>
    </source>
</evidence>
<dbReference type="Proteomes" id="UP000235564">
    <property type="component" value="Unassembled WGS sequence"/>
</dbReference>
<name>A0A2N6QUF6_9BACT</name>
<feature type="transmembrane region" description="Helical" evidence="1">
    <location>
        <begin position="12"/>
        <end position="32"/>
    </location>
</feature>
<evidence type="ECO:0000256" key="1">
    <source>
        <dbReference type="SAM" id="Phobius"/>
    </source>
</evidence>
<keyword evidence="1" id="KW-1133">Transmembrane helix</keyword>
<keyword evidence="1" id="KW-0812">Transmembrane</keyword>
<gene>
    <name evidence="2" type="ORF">CJ231_02505</name>
</gene>
<reference evidence="2 3" key="1">
    <citation type="submission" date="2017-09" db="EMBL/GenBank/DDBJ databases">
        <title>Bacterial strain isolated from the female urinary microbiota.</title>
        <authorList>
            <person name="Thomas-White K."/>
            <person name="Kumar N."/>
            <person name="Forster S."/>
            <person name="Putonti C."/>
            <person name="Lawley T."/>
            <person name="Wolfe A.J."/>
        </authorList>
    </citation>
    <scope>NUCLEOTIDE SEQUENCE [LARGE SCALE GENOMIC DNA]</scope>
    <source>
        <strain evidence="2 3">UMB0536</strain>
    </source>
</reference>